<dbReference type="Proteomes" id="UP000292052">
    <property type="component" value="Unassembled WGS sequence"/>
</dbReference>
<dbReference type="STRING" id="1661398.A0A482V9A3"/>
<organism evidence="1 2">
    <name type="scientific">Asbolus verrucosus</name>
    <name type="common">Desert ironclad beetle</name>
    <dbReference type="NCBI Taxonomy" id="1661398"/>
    <lineage>
        <taxon>Eukaryota</taxon>
        <taxon>Metazoa</taxon>
        <taxon>Ecdysozoa</taxon>
        <taxon>Arthropoda</taxon>
        <taxon>Hexapoda</taxon>
        <taxon>Insecta</taxon>
        <taxon>Pterygota</taxon>
        <taxon>Neoptera</taxon>
        <taxon>Endopterygota</taxon>
        <taxon>Coleoptera</taxon>
        <taxon>Polyphaga</taxon>
        <taxon>Cucujiformia</taxon>
        <taxon>Tenebrionidae</taxon>
        <taxon>Pimeliinae</taxon>
        <taxon>Asbolus</taxon>
    </lineage>
</organism>
<sequence>MMREHHSLMSLLKKDVPSLYVFKSDACHKLPRHIEDLTRNIYNYFNSSSKRTVEFAEFQTFCNVKMHKILHPSQTRWLSFQAVDTRILEQYESLQLFFIDCVSKHDILACDNILQKLNDPVTKLFLYFLDFVLPFFNNLNKEMQAESPKLHV</sequence>
<dbReference type="PANTHER" id="PTHR37162:SF1">
    <property type="entry name" value="BED-TYPE DOMAIN-CONTAINING PROTEIN"/>
    <property type="match status" value="1"/>
</dbReference>
<accession>A0A482V9A3</accession>
<reference evidence="1 2" key="1">
    <citation type="submission" date="2017-03" db="EMBL/GenBank/DDBJ databases">
        <title>Genome of the blue death feigning beetle - Asbolus verrucosus.</title>
        <authorList>
            <person name="Rider S.D."/>
        </authorList>
    </citation>
    <scope>NUCLEOTIDE SEQUENCE [LARGE SCALE GENOMIC DNA]</scope>
    <source>
        <strain evidence="1">Butters</strain>
        <tissue evidence="1">Head and leg muscle</tissue>
    </source>
</reference>
<protein>
    <submittedName>
        <fullName evidence="1">Uncharacterized protein</fullName>
    </submittedName>
</protein>
<comment type="caution">
    <text evidence="1">The sequence shown here is derived from an EMBL/GenBank/DDBJ whole genome shotgun (WGS) entry which is preliminary data.</text>
</comment>
<evidence type="ECO:0000313" key="1">
    <source>
        <dbReference type="EMBL" id="RZB39756.1"/>
    </source>
</evidence>
<gene>
    <name evidence="1" type="ORF">BDFB_013214</name>
</gene>
<evidence type="ECO:0000313" key="2">
    <source>
        <dbReference type="Proteomes" id="UP000292052"/>
    </source>
</evidence>
<proteinExistence type="predicted"/>
<dbReference type="AlphaFoldDB" id="A0A482V9A3"/>
<dbReference type="PANTHER" id="PTHR37162">
    <property type="entry name" value="HAT FAMILY DIMERISATION DOMAINCONTAINING PROTEIN-RELATED"/>
    <property type="match status" value="1"/>
</dbReference>
<keyword evidence="2" id="KW-1185">Reference proteome</keyword>
<name>A0A482V9A3_ASBVE</name>
<dbReference type="EMBL" id="QDEB01125405">
    <property type="protein sequence ID" value="RZB39756.1"/>
    <property type="molecule type" value="Genomic_DNA"/>
</dbReference>
<dbReference type="OrthoDB" id="6783358at2759"/>